<organism evidence="3 4">
    <name type="scientific">Candidatus Scalindua japonica</name>
    <dbReference type="NCBI Taxonomy" id="1284222"/>
    <lineage>
        <taxon>Bacteria</taxon>
        <taxon>Pseudomonadati</taxon>
        <taxon>Planctomycetota</taxon>
        <taxon>Candidatus Brocadiia</taxon>
        <taxon>Candidatus Brocadiales</taxon>
        <taxon>Candidatus Scalinduaceae</taxon>
        <taxon>Candidatus Scalindua</taxon>
    </lineage>
</organism>
<dbReference type="EMBL" id="BAOS01000005">
    <property type="protein sequence ID" value="GAX59944.1"/>
    <property type="molecule type" value="Genomic_DNA"/>
</dbReference>
<protein>
    <submittedName>
        <fullName evidence="3">Uncharacterized protein</fullName>
    </submittedName>
</protein>
<reference evidence="4" key="1">
    <citation type="journal article" date="2017" name="Environ. Microbiol. Rep.">
        <title>Genetic Diversity of Marine Anaerobic Ammonium-Oxidizing Bacteria as Revealed by Genomic and Proteomic Analyses of 'Candidatus Scalindua japonica'.</title>
        <authorList>
            <person name="Oshiki M."/>
            <person name="Mizuto K."/>
            <person name="Kimura Z."/>
            <person name="Kindaichi T."/>
            <person name="Satoh H."/>
            <person name="Okabe S."/>
        </authorList>
    </citation>
    <scope>NUCLEOTIDE SEQUENCE [LARGE SCALE GENOMIC DNA]</scope>
    <source>
        <strain evidence="4">husup-a2</strain>
    </source>
</reference>
<comment type="caution">
    <text evidence="3">The sequence shown here is derived from an EMBL/GenBank/DDBJ whole genome shotgun (WGS) entry which is preliminary data.</text>
</comment>
<gene>
    <name evidence="3" type="ORF">SCALIN_C05_0029</name>
</gene>
<feature type="transmembrane region" description="Helical" evidence="2">
    <location>
        <begin position="214"/>
        <end position="238"/>
    </location>
</feature>
<evidence type="ECO:0000256" key="1">
    <source>
        <dbReference type="SAM" id="MobiDB-lite"/>
    </source>
</evidence>
<keyword evidence="2" id="KW-0472">Membrane</keyword>
<feature type="transmembrane region" description="Helical" evidence="2">
    <location>
        <begin position="121"/>
        <end position="145"/>
    </location>
</feature>
<feature type="transmembrane region" description="Helical" evidence="2">
    <location>
        <begin position="157"/>
        <end position="186"/>
    </location>
</feature>
<name>A0A286TVS5_9BACT</name>
<feature type="compositionally biased region" description="Acidic residues" evidence="1">
    <location>
        <begin position="337"/>
        <end position="350"/>
    </location>
</feature>
<feature type="transmembrane region" description="Helical" evidence="2">
    <location>
        <begin position="12"/>
        <end position="35"/>
    </location>
</feature>
<evidence type="ECO:0000256" key="2">
    <source>
        <dbReference type="SAM" id="Phobius"/>
    </source>
</evidence>
<dbReference type="AlphaFoldDB" id="A0A286TVS5"/>
<proteinExistence type="predicted"/>
<keyword evidence="2" id="KW-0812">Transmembrane</keyword>
<feature type="transmembrane region" description="Helical" evidence="2">
    <location>
        <begin position="286"/>
        <end position="319"/>
    </location>
</feature>
<evidence type="ECO:0000313" key="3">
    <source>
        <dbReference type="EMBL" id="GAX59944.1"/>
    </source>
</evidence>
<sequence length="375" mass="40949">MSLDFNKLISAFVGIIFSILWVLVILAFGSAFKLIKITPFEIINGYLISPRLGLCSLVNVFVESIKSVEWGEYVVLMVLVLGLMLIWSVFAGAVTRLAALEFARGEKTGLKDSLTFVMKKFWSYFWSPLTPILGVLFFIACNVAGGLLGKIEFAGEIAVAVGFPLAILSGFLIVFLGIVGLIGFVLMFPAISSEGSDAFDAISRAYSYVLSRPLHFLSLFITIIVCGTILTFVVGYGACFVMRISYFTVGLGMGGKLNEIRNFITGLSEVGDIVSSLNPITMRIAALLFMLYIVLVKMIVGSIIIAFTGSASTIAYLILRKDVDGTEIDDVYIEESDEEVAVEDEMPEEPVEQKTQLTPESIVPPVQEKSDVPEK</sequence>
<keyword evidence="2" id="KW-1133">Transmembrane helix</keyword>
<feature type="region of interest" description="Disordered" evidence="1">
    <location>
        <begin position="337"/>
        <end position="375"/>
    </location>
</feature>
<feature type="transmembrane region" description="Helical" evidence="2">
    <location>
        <begin position="74"/>
        <end position="100"/>
    </location>
</feature>
<evidence type="ECO:0000313" key="4">
    <source>
        <dbReference type="Proteomes" id="UP000218542"/>
    </source>
</evidence>
<dbReference type="Proteomes" id="UP000218542">
    <property type="component" value="Unassembled WGS sequence"/>
</dbReference>
<accession>A0A286TVS5</accession>
<keyword evidence="4" id="KW-1185">Reference proteome</keyword>